<dbReference type="RefSeq" id="WP_093989213.1">
    <property type="nucleotide sequence ID" value="NZ_FYDD01000004.1"/>
</dbReference>
<comment type="similarity">
    <text evidence="5 22">Belongs to the D-alanine--D-alanine ligase family.</text>
</comment>
<evidence type="ECO:0000256" key="4">
    <source>
        <dbReference type="ARBA" id="ARBA00004752"/>
    </source>
</evidence>
<comment type="pathway">
    <text evidence="18">Glycan biosynthesis.</text>
</comment>
<protein>
    <recommendedName>
        <fullName evidence="19 22">D-alanine--D-alanine ligase</fullName>
        <ecNumber evidence="6 22">6.3.2.4</ecNumber>
    </recommendedName>
    <alternativeName>
        <fullName evidence="21 22">D-Ala-D-Ala ligase</fullName>
    </alternativeName>
    <alternativeName>
        <fullName evidence="20 22">D-alanylalanine synthetase</fullName>
    </alternativeName>
</protein>
<evidence type="ECO:0000256" key="21">
    <source>
        <dbReference type="ARBA" id="ARBA00077154"/>
    </source>
</evidence>
<dbReference type="EC" id="6.3.2.4" evidence="6 22"/>
<keyword evidence="16 22" id="KW-0961">Cell wall biogenesis/degradation</keyword>
<dbReference type="OrthoDB" id="9813261at2"/>
<comment type="caution">
    <text evidence="27">The sequence shown here is derived from an EMBL/GenBank/DDBJ whole genome shotgun (WGS) entry which is preliminary data.</text>
</comment>
<evidence type="ECO:0000256" key="20">
    <source>
        <dbReference type="ARBA" id="ARBA00076288"/>
    </source>
</evidence>
<comment type="cofactor">
    <cofactor evidence="24">
        <name>Mg(2+)</name>
        <dbReference type="ChEBI" id="CHEBI:18420"/>
    </cofactor>
    <cofactor evidence="24">
        <name>Mn(2+)</name>
        <dbReference type="ChEBI" id="CHEBI:29035"/>
    </cofactor>
    <text evidence="24">Binds 2 magnesium or manganese ions per subunit.</text>
</comment>
<dbReference type="EMBL" id="JACRTL010000003">
    <property type="protein sequence ID" value="MBC8610841.1"/>
    <property type="molecule type" value="Genomic_DNA"/>
</dbReference>
<evidence type="ECO:0000256" key="14">
    <source>
        <dbReference type="ARBA" id="ARBA00022984"/>
    </source>
</evidence>
<dbReference type="InterPro" id="IPR016185">
    <property type="entry name" value="PreATP-grasp_dom_sf"/>
</dbReference>
<sequence length="349" mass="38224">MDQKNIAVVFGGVSSEHEISLISATTVIENLNPEKYQVYLIGITKEGTFLYYTGDVSKIKTGEWEQGPVCECVISPSRQHHGMICFRDGKKEVIRLDCVIPALHGKNGEDGTIQGLFQLAGIPFVGCDTLSSAACMDKQMTHIVLANAGVRMAKWLAVTQHAVPENIVQLVAEKLGYPAYVKPANAGSSYGVSRAKTPEELASALDLAFQYDRKVIIEEQIVGREVECAVLGNEDAEASTAGEIEPANEFYDFESKYVSGDSILHIPARLKPDVLEHLRQTAVKAYHALGCAGLTRVDFFVTEQDEVILNELNTFPGFTGISMYPKLWEHGGVPIPHLLDRLIDCAIAR</sequence>
<dbReference type="Pfam" id="PF07478">
    <property type="entry name" value="Dala_Dala_lig_C"/>
    <property type="match status" value="1"/>
</dbReference>
<evidence type="ECO:0000256" key="25">
    <source>
        <dbReference type="PROSITE-ProRule" id="PRU00409"/>
    </source>
</evidence>
<dbReference type="Proteomes" id="UP000632659">
    <property type="component" value="Unassembled WGS sequence"/>
</dbReference>
<reference evidence="27" key="1">
    <citation type="submission" date="2020-08" db="EMBL/GenBank/DDBJ databases">
        <title>Genome public.</title>
        <authorList>
            <person name="Liu C."/>
            <person name="Sun Q."/>
        </authorList>
    </citation>
    <scope>NUCLEOTIDE SEQUENCE</scope>
    <source>
        <strain evidence="27">NSJ-15</strain>
    </source>
</reference>
<feature type="binding site" evidence="24">
    <location>
        <position position="298"/>
    </location>
    <ligand>
        <name>Mg(2+)</name>
        <dbReference type="ChEBI" id="CHEBI:18420"/>
        <label>1</label>
    </ligand>
</feature>
<evidence type="ECO:0000313" key="27">
    <source>
        <dbReference type="EMBL" id="MBC8610841.1"/>
    </source>
</evidence>
<gene>
    <name evidence="22" type="primary">ddl</name>
    <name evidence="27" type="ORF">H8702_06850</name>
</gene>
<evidence type="ECO:0000256" key="12">
    <source>
        <dbReference type="ARBA" id="ARBA00022842"/>
    </source>
</evidence>
<keyword evidence="10 25" id="KW-0547">Nucleotide-binding</keyword>
<keyword evidence="12 24" id="KW-0460">Magnesium</keyword>
<keyword evidence="11 25" id="KW-0067">ATP-binding</keyword>
<evidence type="ECO:0000256" key="3">
    <source>
        <dbReference type="ARBA" id="ARBA00004496"/>
    </source>
</evidence>
<evidence type="ECO:0000256" key="22">
    <source>
        <dbReference type="HAMAP-Rule" id="MF_00047"/>
    </source>
</evidence>
<evidence type="ECO:0000256" key="5">
    <source>
        <dbReference type="ARBA" id="ARBA00010871"/>
    </source>
</evidence>
<evidence type="ECO:0000256" key="23">
    <source>
        <dbReference type="PIRSR" id="PIRSR039102-1"/>
    </source>
</evidence>
<evidence type="ECO:0000256" key="10">
    <source>
        <dbReference type="ARBA" id="ARBA00022741"/>
    </source>
</evidence>
<feature type="binding site" evidence="24">
    <location>
        <position position="311"/>
    </location>
    <ligand>
        <name>Mg(2+)</name>
        <dbReference type="ChEBI" id="CHEBI:18420"/>
        <label>2</label>
    </ligand>
</feature>
<dbReference type="PIRSF" id="PIRSF039102">
    <property type="entry name" value="Ddl/VanB"/>
    <property type="match status" value="1"/>
</dbReference>
<dbReference type="PROSITE" id="PS00844">
    <property type="entry name" value="DALA_DALA_LIGASE_2"/>
    <property type="match status" value="1"/>
</dbReference>
<feature type="binding site" evidence="24">
    <location>
        <position position="313"/>
    </location>
    <ligand>
        <name>Mg(2+)</name>
        <dbReference type="ChEBI" id="CHEBI:18420"/>
        <label>2</label>
    </ligand>
</feature>
<organism evidence="27 28">
    <name type="scientific">Massiliimalia timonensis</name>
    <dbReference type="NCBI Taxonomy" id="1987501"/>
    <lineage>
        <taxon>Bacteria</taxon>
        <taxon>Bacillati</taxon>
        <taxon>Bacillota</taxon>
        <taxon>Clostridia</taxon>
        <taxon>Eubacteriales</taxon>
        <taxon>Oscillospiraceae</taxon>
        <taxon>Massiliimalia</taxon>
    </lineage>
</organism>
<dbReference type="NCBIfam" id="TIGR01205">
    <property type="entry name" value="D_ala_D_alaTIGR"/>
    <property type="match status" value="1"/>
</dbReference>
<evidence type="ECO:0000256" key="6">
    <source>
        <dbReference type="ARBA" id="ARBA00012216"/>
    </source>
</evidence>
<keyword evidence="15 24" id="KW-0464">Manganese</keyword>
<feature type="active site" evidence="23">
    <location>
        <position position="16"/>
    </location>
</feature>
<dbReference type="NCBIfam" id="NF002528">
    <property type="entry name" value="PRK01966.1-4"/>
    <property type="match status" value="1"/>
</dbReference>
<evidence type="ECO:0000313" key="28">
    <source>
        <dbReference type="Proteomes" id="UP000632659"/>
    </source>
</evidence>
<dbReference type="SUPFAM" id="SSF56059">
    <property type="entry name" value="Glutathione synthetase ATP-binding domain-like"/>
    <property type="match status" value="1"/>
</dbReference>
<comment type="cofactor">
    <cofactor evidence="1">
        <name>Mn(2+)</name>
        <dbReference type="ChEBI" id="CHEBI:29035"/>
    </cofactor>
</comment>
<accession>A0A8J6TRI4</accession>
<name>A0A8J6TRI4_9FIRM</name>
<dbReference type="FunFam" id="3.30.1490.20:FF:000007">
    <property type="entry name" value="D-alanine--D-alanine ligase"/>
    <property type="match status" value="1"/>
</dbReference>
<dbReference type="PROSITE" id="PS50975">
    <property type="entry name" value="ATP_GRASP"/>
    <property type="match status" value="1"/>
</dbReference>
<keyword evidence="8 22" id="KW-0436">Ligase</keyword>
<dbReference type="Gene3D" id="3.30.470.20">
    <property type="entry name" value="ATP-grasp fold, B domain"/>
    <property type="match status" value="1"/>
</dbReference>
<dbReference type="GO" id="GO:0005829">
    <property type="term" value="C:cytosol"/>
    <property type="evidence" value="ECO:0007669"/>
    <property type="project" value="TreeGrafter"/>
</dbReference>
<dbReference type="GO" id="GO:0008360">
    <property type="term" value="P:regulation of cell shape"/>
    <property type="evidence" value="ECO:0007669"/>
    <property type="project" value="UniProtKB-KW"/>
</dbReference>
<dbReference type="GO" id="GO:0009252">
    <property type="term" value="P:peptidoglycan biosynthetic process"/>
    <property type="evidence" value="ECO:0007669"/>
    <property type="project" value="UniProtKB-UniRule"/>
</dbReference>
<evidence type="ECO:0000256" key="11">
    <source>
        <dbReference type="ARBA" id="ARBA00022840"/>
    </source>
</evidence>
<dbReference type="Gene3D" id="3.30.1490.20">
    <property type="entry name" value="ATP-grasp fold, A domain"/>
    <property type="match status" value="1"/>
</dbReference>
<comment type="catalytic activity">
    <reaction evidence="17 22">
        <text>2 D-alanine + ATP = D-alanyl-D-alanine + ADP + phosphate + H(+)</text>
        <dbReference type="Rhea" id="RHEA:11224"/>
        <dbReference type="ChEBI" id="CHEBI:15378"/>
        <dbReference type="ChEBI" id="CHEBI:30616"/>
        <dbReference type="ChEBI" id="CHEBI:43474"/>
        <dbReference type="ChEBI" id="CHEBI:57416"/>
        <dbReference type="ChEBI" id="CHEBI:57822"/>
        <dbReference type="ChEBI" id="CHEBI:456216"/>
        <dbReference type="EC" id="6.3.2.4"/>
    </reaction>
</comment>
<dbReference type="PANTHER" id="PTHR23132">
    <property type="entry name" value="D-ALANINE--D-ALANINE LIGASE"/>
    <property type="match status" value="1"/>
</dbReference>
<dbReference type="InterPro" id="IPR013815">
    <property type="entry name" value="ATP_grasp_subdomain_1"/>
</dbReference>
<dbReference type="InterPro" id="IPR011127">
    <property type="entry name" value="Dala_Dala_lig_N"/>
</dbReference>
<feature type="domain" description="ATP-grasp" evidence="26">
    <location>
        <begin position="142"/>
        <end position="344"/>
    </location>
</feature>
<dbReference type="FunFam" id="3.30.470.20:FF:000008">
    <property type="entry name" value="D-alanine--D-alanine ligase"/>
    <property type="match status" value="1"/>
</dbReference>
<dbReference type="PROSITE" id="PS00843">
    <property type="entry name" value="DALA_DALA_LIGASE_1"/>
    <property type="match status" value="1"/>
</dbReference>
<dbReference type="InterPro" id="IPR011761">
    <property type="entry name" value="ATP-grasp"/>
</dbReference>
<evidence type="ECO:0000259" key="26">
    <source>
        <dbReference type="PROSITE" id="PS50975"/>
    </source>
</evidence>
<keyword evidence="9 24" id="KW-0479">Metal-binding</keyword>
<dbReference type="AlphaFoldDB" id="A0A8J6TRI4"/>
<dbReference type="GO" id="GO:0008716">
    <property type="term" value="F:D-alanine-D-alanine ligase activity"/>
    <property type="evidence" value="ECO:0007669"/>
    <property type="project" value="UniProtKB-UniRule"/>
</dbReference>
<feature type="active site" evidence="23">
    <location>
        <position position="322"/>
    </location>
</feature>
<evidence type="ECO:0000256" key="18">
    <source>
        <dbReference type="ARBA" id="ARBA00060592"/>
    </source>
</evidence>
<evidence type="ECO:0000256" key="8">
    <source>
        <dbReference type="ARBA" id="ARBA00022598"/>
    </source>
</evidence>
<evidence type="ECO:0000256" key="9">
    <source>
        <dbReference type="ARBA" id="ARBA00022723"/>
    </source>
</evidence>
<evidence type="ECO:0000256" key="16">
    <source>
        <dbReference type="ARBA" id="ARBA00023316"/>
    </source>
</evidence>
<dbReference type="InterPro" id="IPR005905">
    <property type="entry name" value="D_ala_D_ala"/>
</dbReference>
<dbReference type="GO" id="GO:0046872">
    <property type="term" value="F:metal ion binding"/>
    <property type="evidence" value="ECO:0007669"/>
    <property type="project" value="UniProtKB-KW"/>
</dbReference>
<dbReference type="UniPathway" id="UPA00219"/>
<evidence type="ECO:0000256" key="15">
    <source>
        <dbReference type="ARBA" id="ARBA00023211"/>
    </source>
</evidence>
<dbReference type="HAMAP" id="MF_00047">
    <property type="entry name" value="Dala_Dala_lig"/>
    <property type="match status" value="1"/>
</dbReference>
<keyword evidence="13 22" id="KW-0133">Cell shape</keyword>
<feature type="active site" evidence="23">
    <location>
        <position position="188"/>
    </location>
</feature>
<dbReference type="GO" id="GO:0071555">
    <property type="term" value="P:cell wall organization"/>
    <property type="evidence" value="ECO:0007669"/>
    <property type="project" value="UniProtKB-KW"/>
</dbReference>
<dbReference type="SUPFAM" id="SSF52440">
    <property type="entry name" value="PreATP-grasp domain"/>
    <property type="match status" value="1"/>
</dbReference>
<keyword evidence="7 22" id="KW-0963">Cytoplasm</keyword>
<evidence type="ECO:0000256" key="19">
    <source>
        <dbReference type="ARBA" id="ARBA00068427"/>
    </source>
</evidence>
<dbReference type="Gene3D" id="3.40.50.20">
    <property type="match status" value="1"/>
</dbReference>
<evidence type="ECO:0000256" key="13">
    <source>
        <dbReference type="ARBA" id="ARBA00022960"/>
    </source>
</evidence>
<evidence type="ECO:0000256" key="7">
    <source>
        <dbReference type="ARBA" id="ARBA00022490"/>
    </source>
</evidence>
<evidence type="ECO:0000256" key="1">
    <source>
        <dbReference type="ARBA" id="ARBA00001936"/>
    </source>
</evidence>
<proteinExistence type="inferred from homology"/>
<dbReference type="PANTHER" id="PTHR23132:SF25">
    <property type="entry name" value="D-ALANINE--D-ALANINE LIGASE A"/>
    <property type="match status" value="1"/>
</dbReference>
<feature type="binding site" evidence="24">
    <location>
        <position position="311"/>
    </location>
    <ligand>
        <name>Mg(2+)</name>
        <dbReference type="ChEBI" id="CHEBI:18420"/>
        <label>1</label>
    </ligand>
</feature>
<comment type="subcellular location">
    <subcellularLocation>
        <location evidence="3 22">Cytoplasm</location>
    </subcellularLocation>
</comment>
<dbReference type="InterPro" id="IPR000291">
    <property type="entry name" value="D-Ala_lig_Van_CS"/>
</dbReference>
<dbReference type="Pfam" id="PF01820">
    <property type="entry name" value="Dala_Dala_lig_N"/>
    <property type="match status" value="1"/>
</dbReference>
<keyword evidence="28" id="KW-1185">Reference proteome</keyword>
<evidence type="ECO:0000256" key="24">
    <source>
        <dbReference type="PIRSR" id="PIRSR039102-3"/>
    </source>
</evidence>
<keyword evidence="14 22" id="KW-0573">Peptidoglycan synthesis</keyword>
<evidence type="ECO:0000256" key="2">
    <source>
        <dbReference type="ARBA" id="ARBA00003921"/>
    </source>
</evidence>
<dbReference type="InterPro" id="IPR011095">
    <property type="entry name" value="Dala_Dala_lig_C"/>
</dbReference>
<comment type="pathway">
    <text evidence="4 22">Cell wall biogenesis; peptidoglycan biosynthesis.</text>
</comment>
<evidence type="ECO:0000256" key="17">
    <source>
        <dbReference type="ARBA" id="ARBA00047614"/>
    </source>
</evidence>
<dbReference type="GO" id="GO:0005524">
    <property type="term" value="F:ATP binding"/>
    <property type="evidence" value="ECO:0007669"/>
    <property type="project" value="UniProtKB-UniRule"/>
</dbReference>
<comment type="function">
    <text evidence="2 22">Cell wall formation.</text>
</comment>